<name>A0A399E368_9DEIN</name>
<dbReference type="EMBL" id="QWKX01000008">
    <property type="protein sequence ID" value="RIH79144.1"/>
    <property type="molecule type" value="Genomic_DNA"/>
</dbReference>
<dbReference type="RefSeq" id="WP_043982369.1">
    <property type="nucleotide sequence ID" value="NZ_JBHSXZ010000042.1"/>
</dbReference>
<sequence>MARWLILALTGFLLFLALAGWAAYAFLIRPAQTLVNDFRQIIALDNKVERQTAYTPPANGELSTDQVQRFVQVQRYVKQQLGERYRRVEARLNQLANQQVGQLVLDYRTALDLFREGGSLVLDAKGIQVQALNQQGFSLEEYAWVRAQVYAALGYGVPNLNPQEILRQIGSRDFNPRVNLFKPEAPAANVRLVEPYRDELVSYYPFTWFGL</sequence>
<comment type="caution">
    <text evidence="1">The sequence shown here is derived from an EMBL/GenBank/DDBJ whole genome shotgun (WGS) entry which is preliminary data.</text>
</comment>
<accession>A0A399E368</accession>
<dbReference type="AlphaFoldDB" id="A0A399E368"/>
<proteinExistence type="predicted"/>
<dbReference type="OrthoDB" id="7064371at2"/>
<protein>
    <submittedName>
        <fullName evidence="1">Uncharacterized protein</fullName>
    </submittedName>
</protein>
<reference evidence="1 2" key="1">
    <citation type="submission" date="2018-08" db="EMBL/GenBank/DDBJ databases">
        <title>Meiothermus cateniformans JCM 15151 genome sequencing project.</title>
        <authorList>
            <person name="Da Costa M.S."/>
            <person name="Albuquerque L."/>
            <person name="Raposo P."/>
            <person name="Froufe H.J.C."/>
            <person name="Barroso C.S."/>
            <person name="Egas C."/>
        </authorList>
    </citation>
    <scope>NUCLEOTIDE SEQUENCE [LARGE SCALE GENOMIC DNA]</scope>
    <source>
        <strain evidence="1 2">JCM 15151</strain>
    </source>
</reference>
<gene>
    <name evidence="1" type="ORF">Mcate_00495</name>
</gene>
<dbReference type="Proteomes" id="UP000266089">
    <property type="component" value="Unassembled WGS sequence"/>
</dbReference>
<evidence type="ECO:0000313" key="2">
    <source>
        <dbReference type="Proteomes" id="UP000266089"/>
    </source>
</evidence>
<evidence type="ECO:0000313" key="1">
    <source>
        <dbReference type="EMBL" id="RIH79144.1"/>
    </source>
</evidence>
<organism evidence="1 2">
    <name type="scientific">Meiothermus taiwanensis</name>
    <dbReference type="NCBI Taxonomy" id="172827"/>
    <lineage>
        <taxon>Bacteria</taxon>
        <taxon>Thermotogati</taxon>
        <taxon>Deinococcota</taxon>
        <taxon>Deinococci</taxon>
        <taxon>Thermales</taxon>
        <taxon>Thermaceae</taxon>
        <taxon>Meiothermus</taxon>
    </lineage>
</organism>